<dbReference type="EMBL" id="HACG01001348">
    <property type="protein sequence ID" value="CEK48213.1"/>
    <property type="molecule type" value="Transcribed_RNA"/>
</dbReference>
<dbReference type="PANTHER" id="PTHR10676">
    <property type="entry name" value="DYNEIN HEAVY CHAIN FAMILY PROTEIN"/>
    <property type="match status" value="1"/>
</dbReference>
<dbReference type="Pfam" id="PF12781">
    <property type="entry name" value="AAA_9"/>
    <property type="match status" value="1"/>
</dbReference>
<dbReference type="GO" id="GO:0097729">
    <property type="term" value="C:9+2 motile cilium"/>
    <property type="evidence" value="ECO:0007669"/>
    <property type="project" value="TreeGrafter"/>
</dbReference>
<dbReference type="InterPro" id="IPR026983">
    <property type="entry name" value="DHC"/>
</dbReference>
<name>A0A0B6XWG8_9EUPU</name>
<dbReference type="InterPro" id="IPR027417">
    <property type="entry name" value="P-loop_NTPase"/>
</dbReference>
<sequence>TVLVTHLEQKPLDPIFKGLLQKQFYVNKDGNKFVKVGDVVYSCHPNFCLYLSTSVPLFVKGDGLYNFPLNRLCVINMAMSDEAIISRLMYETMKVEKKEFDGQRRSNENDIILHRQRLAREHEIIREKTLNLNGPLLEDNTMLDSLKECKSKVEHNRLVLEETRYMG</sequence>
<dbReference type="GO" id="GO:0008569">
    <property type="term" value="F:minus-end-directed microtubule motor activity"/>
    <property type="evidence" value="ECO:0007669"/>
    <property type="project" value="TreeGrafter"/>
</dbReference>
<organism evidence="2">
    <name type="scientific">Arion vulgaris</name>
    <dbReference type="NCBI Taxonomy" id="1028688"/>
    <lineage>
        <taxon>Eukaryota</taxon>
        <taxon>Metazoa</taxon>
        <taxon>Spiralia</taxon>
        <taxon>Lophotrochozoa</taxon>
        <taxon>Mollusca</taxon>
        <taxon>Gastropoda</taxon>
        <taxon>Heterobranchia</taxon>
        <taxon>Euthyneura</taxon>
        <taxon>Panpulmonata</taxon>
        <taxon>Eupulmonata</taxon>
        <taxon>Stylommatophora</taxon>
        <taxon>Helicina</taxon>
        <taxon>Arionoidea</taxon>
        <taxon>Arionidae</taxon>
        <taxon>Arion</taxon>
    </lineage>
</organism>
<gene>
    <name evidence="2" type="primary">ORF3391</name>
</gene>
<dbReference type="PANTHER" id="PTHR10676:SF359">
    <property type="entry name" value="DYNEIN HEAVY CHAIN DOMAIN-CONTAINING PROTEIN 1"/>
    <property type="match status" value="1"/>
</dbReference>
<evidence type="ECO:0000313" key="2">
    <source>
        <dbReference type="EMBL" id="CEK48213.1"/>
    </source>
</evidence>
<reference evidence="2" key="1">
    <citation type="submission" date="2014-12" db="EMBL/GenBank/DDBJ databases">
        <title>Insight into the proteome of Arion vulgaris.</title>
        <authorList>
            <person name="Aradska J."/>
            <person name="Bulat T."/>
            <person name="Smidak R."/>
            <person name="Sarate P."/>
            <person name="Gangsoo J."/>
            <person name="Sialana F."/>
            <person name="Bilban M."/>
            <person name="Lubec G."/>
        </authorList>
    </citation>
    <scope>NUCLEOTIDE SEQUENCE</scope>
    <source>
        <tissue evidence="2">Skin</tissue>
    </source>
</reference>
<dbReference type="GO" id="GO:0060294">
    <property type="term" value="P:cilium movement involved in cell motility"/>
    <property type="evidence" value="ECO:0007669"/>
    <property type="project" value="TreeGrafter"/>
</dbReference>
<dbReference type="GO" id="GO:0051959">
    <property type="term" value="F:dynein light intermediate chain binding"/>
    <property type="evidence" value="ECO:0007669"/>
    <property type="project" value="InterPro"/>
</dbReference>
<protein>
    <recommendedName>
        <fullName evidence="1">Dynein heavy chain ATP-binding dynein motor region domain-containing protein</fullName>
    </recommendedName>
</protein>
<dbReference type="GO" id="GO:0045505">
    <property type="term" value="F:dynein intermediate chain binding"/>
    <property type="evidence" value="ECO:0007669"/>
    <property type="project" value="InterPro"/>
</dbReference>
<feature type="domain" description="Dynein heavy chain ATP-binding dynein motor region" evidence="1">
    <location>
        <begin position="2"/>
        <end position="153"/>
    </location>
</feature>
<dbReference type="InterPro" id="IPR035706">
    <property type="entry name" value="AAA_9"/>
</dbReference>
<evidence type="ECO:0000259" key="1">
    <source>
        <dbReference type="Pfam" id="PF12781"/>
    </source>
</evidence>
<dbReference type="GO" id="GO:0036156">
    <property type="term" value="C:inner dynein arm"/>
    <property type="evidence" value="ECO:0007669"/>
    <property type="project" value="TreeGrafter"/>
</dbReference>
<feature type="non-terminal residue" evidence="2">
    <location>
        <position position="167"/>
    </location>
</feature>
<proteinExistence type="predicted"/>
<accession>A0A0B6XWG8</accession>
<dbReference type="AlphaFoldDB" id="A0A0B6XWG8"/>
<dbReference type="Gene3D" id="3.40.50.300">
    <property type="entry name" value="P-loop containing nucleotide triphosphate hydrolases"/>
    <property type="match status" value="1"/>
</dbReference>
<feature type="non-terminal residue" evidence="2">
    <location>
        <position position="1"/>
    </location>
</feature>